<keyword evidence="4" id="KW-1185">Reference proteome</keyword>
<keyword evidence="2" id="KW-0472">Membrane</keyword>
<feature type="transmembrane region" description="Helical" evidence="2">
    <location>
        <begin position="72"/>
        <end position="97"/>
    </location>
</feature>
<dbReference type="RefSeq" id="WP_160031159.1">
    <property type="nucleotide sequence ID" value="NZ_CP041764.1"/>
</dbReference>
<name>A0ABX6GTK9_9GAMM</name>
<sequence length="408" mass="44983">MTTQLEQQRQLQIAQERAQAIQPVTVTPNQGSVVPAVYQRNYVQEEMDKYPQITPPTEENIKKNMWIASGMVGLMAALATGNVAGGIAAGMVAAVGVHDHGFDLRQRAQYIRRLQEDGYSYPAILAWYKTGDNKELDKEREYMLQKDKFEEEKDEFTQTEEDKRLDREQRAKLERERMNNQMGIARMHEAGANARAAMQVANSGSGLSGLGHLNSFARGLLMPVKDTVVTLGKKQNYLDQLNTNLDLLEKGNPVARNAMWTAVAGLDNSNISPTEGAILRLAEEGGITQQMADWLVGHYSGALSKQTIEQFREFMAAHQEDVNMQRQRLFNSVYATANGELSAMGVPNAPVLAEQVAKQVTNGQVDESGGPQAPVIMTPQQQNASAQPAEGGERTTSNGVKYTVSKIK</sequence>
<proteinExistence type="predicted"/>
<gene>
    <name evidence="3" type="ORF">FO014_22705</name>
</gene>
<feature type="region of interest" description="Disordered" evidence="1">
    <location>
        <begin position="363"/>
        <end position="408"/>
    </location>
</feature>
<reference evidence="3 4" key="1">
    <citation type="submission" date="2019-07" db="EMBL/GenBank/DDBJ databases">
        <title>Serratia dokdonensis sp. nov., an elicitor of systemic resistance in Nicotiana Tabacum.</title>
        <authorList>
            <person name="Son J.-S."/>
            <person name="Hwang Y.-J."/>
            <person name="Lee S.-Y."/>
            <person name="Ghim S.-Y."/>
        </authorList>
    </citation>
    <scope>NUCLEOTIDE SEQUENCE [LARGE SCALE GENOMIC DNA]</scope>
    <source>
        <strain evidence="3 4">KUDC3025</strain>
    </source>
</reference>
<keyword evidence="2" id="KW-0812">Transmembrane</keyword>
<evidence type="ECO:0000256" key="1">
    <source>
        <dbReference type="SAM" id="MobiDB-lite"/>
    </source>
</evidence>
<evidence type="ECO:0000256" key="2">
    <source>
        <dbReference type="SAM" id="Phobius"/>
    </source>
</evidence>
<organism evidence="3 4">
    <name type="scientific">Serratia rhizosphaerae</name>
    <dbReference type="NCBI Taxonomy" id="2597702"/>
    <lineage>
        <taxon>Bacteria</taxon>
        <taxon>Pseudomonadati</taxon>
        <taxon>Pseudomonadota</taxon>
        <taxon>Gammaproteobacteria</taxon>
        <taxon>Enterobacterales</taxon>
        <taxon>Yersiniaceae</taxon>
        <taxon>Serratia</taxon>
    </lineage>
</organism>
<accession>A0ABX6GTK9</accession>
<evidence type="ECO:0000313" key="4">
    <source>
        <dbReference type="Proteomes" id="UP000430368"/>
    </source>
</evidence>
<dbReference type="EMBL" id="CP041764">
    <property type="protein sequence ID" value="QHA89570.1"/>
    <property type="molecule type" value="Genomic_DNA"/>
</dbReference>
<keyword evidence="2" id="KW-1133">Transmembrane helix</keyword>
<evidence type="ECO:0000313" key="3">
    <source>
        <dbReference type="EMBL" id="QHA89570.1"/>
    </source>
</evidence>
<protein>
    <submittedName>
        <fullName evidence="3">Uncharacterized protein</fullName>
    </submittedName>
</protein>
<dbReference type="Proteomes" id="UP000430368">
    <property type="component" value="Chromosome"/>
</dbReference>